<dbReference type="InterPro" id="IPR051103">
    <property type="entry name" value="Plant_metabolite_P450s"/>
</dbReference>
<keyword evidence="6 9" id="KW-0472">Membrane</keyword>
<evidence type="ECO:0000256" key="8">
    <source>
        <dbReference type="RuleBase" id="RU000461"/>
    </source>
</evidence>
<dbReference type="OMA" id="ETWRIFF"/>
<dbReference type="Proteomes" id="UP000215914">
    <property type="component" value="Chromosome 12"/>
</dbReference>
<dbReference type="InterPro" id="IPR002401">
    <property type="entry name" value="Cyt_P450_E_grp-I"/>
</dbReference>
<reference evidence="10" key="3">
    <citation type="submission" date="2020-06" db="EMBL/GenBank/DDBJ databases">
        <title>Helianthus annuus Genome sequencing and assembly Release 2.</title>
        <authorList>
            <person name="Gouzy J."/>
            <person name="Langlade N."/>
            <person name="Munos S."/>
        </authorList>
    </citation>
    <scope>NUCLEOTIDE SEQUENCE</scope>
    <source>
        <tissue evidence="10">Leaves</tissue>
    </source>
</reference>
<sequence>MSCKMVCLALYIASYHESETLCNMESWFLILVSIGFTAIIKSLLFRRRDGKKLPPGPSFLFSYLLLLTNSLPNLQFILRGLKSKYGPIITLNIGSHLSVFVGSHSLSHQVLIQKGTTFSDRPKTWRIGGISSASYGPIWRAYRHNLGSNFLHPSNVKSYSWARKWILGIMISRIQEQQEAVGIVKVVDHIDVAMLHLSLLMCFGEKVDESLVNDIACVQDGLLSLTASWSFNVFLVSRWLAKMLFRNKWKKFNQLRIDQKQLLVSLIKSRTEGARVGDKKQMVAYIDTLVKLQVPGEEDTNEKDGKLTQKEMVTLCSEFLVVSSETASSALQWIMANLVKHPSIQQKLYNEIVAVVGPPPQPRVEPESVISEDKLQKMPYLKAVVLEGLRRHPPGHIALPHKVNEEVELQGYMIPKGATINFMIAEMGWDPEVWDEPMEFKPERFLLNEGSGCVFDIGGSKGIKMMPFGAGRRICPGADLALLHLEYFVANLIWYFHWSVPDDYHVDLKEKVKFTVVMKNPLLAKISLRTKKTTI</sequence>
<dbReference type="STRING" id="4232.A0A251T3H3"/>
<dbReference type="EMBL" id="CM007901">
    <property type="protein sequence ID" value="OTG05648.1"/>
    <property type="molecule type" value="Genomic_DNA"/>
</dbReference>
<keyword evidence="12" id="KW-1185">Reference proteome</keyword>
<dbReference type="GO" id="GO:0020037">
    <property type="term" value="F:heme binding"/>
    <property type="evidence" value="ECO:0007669"/>
    <property type="project" value="InterPro"/>
</dbReference>
<organism evidence="11 12">
    <name type="scientific">Helianthus annuus</name>
    <name type="common">Common sunflower</name>
    <dbReference type="NCBI Taxonomy" id="4232"/>
    <lineage>
        <taxon>Eukaryota</taxon>
        <taxon>Viridiplantae</taxon>
        <taxon>Streptophyta</taxon>
        <taxon>Embryophyta</taxon>
        <taxon>Tracheophyta</taxon>
        <taxon>Spermatophyta</taxon>
        <taxon>Magnoliopsida</taxon>
        <taxon>eudicotyledons</taxon>
        <taxon>Gunneridae</taxon>
        <taxon>Pentapetalae</taxon>
        <taxon>asterids</taxon>
        <taxon>campanulids</taxon>
        <taxon>Asterales</taxon>
        <taxon>Asteraceae</taxon>
        <taxon>Asteroideae</taxon>
        <taxon>Heliantheae alliance</taxon>
        <taxon>Heliantheae</taxon>
        <taxon>Helianthus</taxon>
    </lineage>
</organism>
<evidence type="ECO:0000313" key="10">
    <source>
        <dbReference type="EMBL" id="KAF5778745.1"/>
    </source>
</evidence>
<dbReference type="CDD" id="cd11075">
    <property type="entry name" value="CYP77_89"/>
    <property type="match status" value="1"/>
</dbReference>
<evidence type="ECO:0000256" key="9">
    <source>
        <dbReference type="SAM" id="Phobius"/>
    </source>
</evidence>
<evidence type="ECO:0000256" key="2">
    <source>
        <dbReference type="ARBA" id="ARBA00022692"/>
    </source>
</evidence>
<name>A0A251T3H3_HELAN</name>
<keyword evidence="4 9" id="KW-1133">Transmembrane helix</keyword>
<protein>
    <submittedName>
        <fullName evidence="10 11">Cytochrome P450</fullName>
    </submittedName>
</protein>
<dbReference type="Gramene" id="mRNA:HanXRQr2_Chr12g0551101">
    <property type="protein sequence ID" value="mRNA:HanXRQr2_Chr12g0551101"/>
    <property type="gene ID" value="HanXRQr2_Chr12g0551101"/>
</dbReference>
<dbReference type="InParanoid" id="A0A251T3H3"/>
<dbReference type="PROSITE" id="PS00086">
    <property type="entry name" value="CYTOCHROME_P450"/>
    <property type="match status" value="1"/>
</dbReference>
<keyword evidence="2 9" id="KW-0812">Transmembrane</keyword>
<evidence type="ECO:0000256" key="3">
    <source>
        <dbReference type="ARBA" id="ARBA00022723"/>
    </source>
</evidence>
<dbReference type="Pfam" id="PF00067">
    <property type="entry name" value="p450"/>
    <property type="match status" value="1"/>
</dbReference>
<dbReference type="InterPro" id="IPR036396">
    <property type="entry name" value="Cyt_P450_sf"/>
</dbReference>
<gene>
    <name evidence="11" type="ORF">HannXRQ_Chr12g0375921</name>
    <name evidence="10" type="ORF">HanXRQr2_Chr12g0551101</name>
</gene>
<proteinExistence type="inferred from homology"/>
<dbReference type="GO" id="GO:0016709">
    <property type="term" value="F:oxidoreductase activity, acting on paired donors, with incorporation or reduction of molecular oxygen, NAD(P)H as one donor, and incorporation of one atom of oxygen"/>
    <property type="evidence" value="ECO:0000318"/>
    <property type="project" value="GO_Central"/>
</dbReference>
<reference evidence="11" key="2">
    <citation type="submission" date="2017-02" db="EMBL/GenBank/DDBJ databases">
        <title>Sunflower complete genome.</title>
        <authorList>
            <person name="Langlade N."/>
            <person name="Munos S."/>
        </authorList>
    </citation>
    <scope>NUCLEOTIDE SEQUENCE [LARGE SCALE GENOMIC DNA]</scope>
    <source>
        <tissue evidence="11">Leaves</tissue>
    </source>
</reference>
<dbReference type="PRINTS" id="PR00463">
    <property type="entry name" value="EP450I"/>
</dbReference>
<reference evidence="10 12" key="1">
    <citation type="journal article" date="2017" name="Nature">
        <title>The sunflower genome provides insights into oil metabolism, flowering and Asterid evolution.</title>
        <authorList>
            <person name="Badouin H."/>
            <person name="Gouzy J."/>
            <person name="Grassa C.J."/>
            <person name="Murat F."/>
            <person name="Staton S.E."/>
            <person name="Cottret L."/>
            <person name="Lelandais-Briere C."/>
            <person name="Owens G.L."/>
            <person name="Carrere S."/>
            <person name="Mayjonade B."/>
            <person name="Legrand L."/>
            <person name="Gill N."/>
            <person name="Kane N.C."/>
            <person name="Bowers J.E."/>
            <person name="Hubner S."/>
            <person name="Bellec A."/>
            <person name="Berard A."/>
            <person name="Berges H."/>
            <person name="Blanchet N."/>
            <person name="Boniface M.C."/>
            <person name="Brunel D."/>
            <person name="Catrice O."/>
            <person name="Chaidir N."/>
            <person name="Claudel C."/>
            <person name="Donnadieu C."/>
            <person name="Faraut T."/>
            <person name="Fievet G."/>
            <person name="Helmstetter N."/>
            <person name="King M."/>
            <person name="Knapp S.J."/>
            <person name="Lai Z."/>
            <person name="Le Paslier M.C."/>
            <person name="Lippi Y."/>
            <person name="Lorenzon L."/>
            <person name="Mandel J.R."/>
            <person name="Marage G."/>
            <person name="Marchand G."/>
            <person name="Marquand E."/>
            <person name="Bret-Mestries E."/>
            <person name="Morien E."/>
            <person name="Nambeesan S."/>
            <person name="Nguyen T."/>
            <person name="Pegot-Espagnet P."/>
            <person name="Pouilly N."/>
            <person name="Raftis F."/>
            <person name="Sallet E."/>
            <person name="Schiex T."/>
            <person name="Thomas J."/>
            <person name="Vandecasteele C."/>
            <person name="Vares D."/>
            <person name="Vear F."/>
            <person name="Vautrin S."/>
            <person name="Crespi M."/>
            <person name="Mangin B."/>
            <person name="Burke J.M."/>
            <person name="Salse J."/>
            <person name="Munos S."/>
            <person name="Vincourt P."/>
            <person name="Rieseberg L.H."/>
            <person name="Langlade N.B."/>
        </authorList>
    </citation>
    <scope>NUCLEOTIDE SEQUENCE [LARGE SCALE GENOMIC DNA]</scope>
    <source>
        <strain evidence="12">cv. SF193</strain>
        <tissue evidence="10">Leaves</tissue>
    </source>
</reference>
<evidence type="ECO:0000256" key="5">
    <source>
        <dbReference type="ARBA" id="ARBA00023002"/>
    </source>
</evidence>
<keyword evidence="5 8" id="KW-0560">Oxidoreductase</keyword>
<evidence type="ECO:0000313" key="12">
    <source>
        <dbReference type="Proteomes" id="UP000215914"/>
    </source>
</evidence>
<dbReference type="InterPro" id="IPR001128">
    <property type="entry name" value="Cyt_P450"/>
</dbReference>
<evidence type="ECO:0000256" key="1">
    <source>
        <dbReference type="ARBA" id="ARBA00004167"/>
    </source>
</evidence>
<feature type="transmembrane region" description="Helical" evidence="9">
    <location>
        <begin position="58"/>
        <end position="78"/>
    </location>
</feature>
<dbReference type="SUPFAM" id="SSF48264">
    <property type="entry name" value="Cytochrome P450"/>
    <property type="match status" value="1"/>
</dbReference>
<dbReference type="GO" id="GO:0016020">
    <property type="term" value="C:membrane"/>
    <property type="evidence" value="ECO:0000318"/>
    <property type="project" value="GO_Central"/>
</dbReference>
<keyword evidence="7 8" id="KW-0349">Heme</keyword>
<dbReference type="Gene3D" id="1.10.630.10">
    <property type="entry name" value="Cytochrome P450"/>
    <property type="match status" value="1"/>
</dbReference>
<evidence type="ECO:0000256" key="6">
    <source>
        <dbReference type="ARBA" id="ARBA00023136"/>
    </source>
</evidence>
<evidence type="ECO:0000256" key="7">
    <source>
        <dbReference type="PIRSR" id="PIRSR602401-1"/>
    </source>
</evidence>
<dbReference type="GO" id="GO:0005506">
    <property type="term" value="F:iron ion binding"/>
    <property type="evidence" value="ECO:0007669"/>
    <property type="project" value="InterPro"/>
</dbReference>
<dbReference type="PANTHER" id="PTHR24298:SF800">
    <property type="entry name" value="CYTOCHROME P450 89A2-RELATED"/>
    <property type="match status" value="1"/>
</dbReference>
<comment type="cofactor">
    <cofactor evidence="7">
        <name>heme</name>
        <dbReference type="ChEBI" id="CHEBI:30413"/>
    </cofactor>
</comment>
<evidence type="ECO:0000313" key="11">
    <source>
        <dbReference type="EMBL" id="OTG05648.1"/>
    </source>
</evidence>
<accession>A0A251T3H3</accession>
<feature type="binding site" description="axial binding residue" evidence="7">
    <location>
        <position position="475"/>
    </location>
    <ligand>
        <name>heme</name>
        <dbReference type="ChEBI" id="CHEBI:30413"/>
    </ligand>
    <ligandPart>
        <name>Fe</name>
        <dbReference type="ChEBI" id="CHEBI:18248"/>
    </ligandPart>
</feature>
<dbReference type="EMBL" id="MNCJ02000327">
    <property type="protein sequence ID" value="KAF5778745.1"/>
    <property type="molecule type" value="Genomic_DNA"/>
</dbReference>
<comment type="subcellular location">
    <subcellularLocation>
        <location evidence="1">Membrane</location>
        <topology evidence="1">Single-pass membrane protein</topology>
    </subcellularLocation>
</comment>
<evidence type="ECO:0000256" key="4">
    <source>
        <dbReference type="ARBA" id="ARBA00022989"/>
    </source>
</evidence>
<feature type="transmembrane region" description="Helical" evidence="9">
    <location>
        <begin position="28"/>
        <end position="46"/>
    </location>
</feature>
<comment type="similarity">
    <text evidence="8">Belongs to the cytochrome P450 family.</text>
</comment>
<dbReference type="AlphaFoldDB" id="A0A251T3H3"/>
<keyword evidence="7 8" id="KW-0408">Iron</keyword>
<keyword evidence="8" id="KW-0503">Monooxygenase</keyword>
<dbReference type="InterPro" id="IPR017972">
    <property type="entry name" value="Cyt_P450_CS"/>
</dbReference>
<dbReference type="PRINTS" id="PR00385">
    <property type="entry name" value="P450"/>
</dbReference>
<dbReference type="FunCoup" id="A0A251T3H3">
    <property type="interactions" value="240"/>
</dbReference>
<keyword evidence="3 7" id="KW-0479">Metal-binding</keyword>
<dbReference type="PANTHER" id="PTHR24298">
    <property type="entry name" value="FLAVONOID 3'-MONOOXYGENASE-RELATED"/>
    <property type="match status" value="1"/>
</dbReference>